<proteinExistence type="predicted"/>
<evidence type="ECO:0000313" key="1">
    <source>
        <dbReference type="EMBL" id="KAL0957851.1"/>
    </source>
</evidence>
<protein>
    <submittedName>
        <fullName evidence="1">Uncharacterized protein</fullName>
    </submittedName>
</protein>
<evidence type="ECO:0000313" key="2">
    <source>
        <dbReference type="Proteomes" id="UP001556367"/>
    </source>
</evidence>
<dbReference type="EMBL" id="JASNQZ010000004">
    <property type="protein sequence ID" value="KAL0957851.1"/>
    <property type="molecule type" value="Genomic_DNA"/>
</dbReference>
<keyword evidence="2" id="KW-1185">Reference proteome</keyword>
<accession>A0ABR3JS00</accession>
<reference evidence="2" key="1">
    <citation type="submission" date="2024-06" db="EMBL/GenBank/DDBJ databases">
        <title>Multi-omics analyses provide insights into the biosynthesis of the anticancer antibiotic pleurotin in Hohenbuehelia grisea.</title>
        <authorList>
            <person name="Weaver J.A."/>
            <person name="Alberti F."/>
        </authorList>
    </citation>
    <scope>NUCLEOTIDE SEQUENCE [LARGE SCALE GENOMIC DNA]</scope>
    <source>
        <strain evidence="2">T-177</strain>
    </source>
</reference>
<dbReference type="Proteomes" id="UP001556367">
    <property type="component" value="Unassembled WGS sequence"/>
</dbReference>
<name>A0ABR3JS00_9AGAR</name>
<gene>
    <name evidence="1" type="ORF">HGRIS_000035</name>
</gene>
<sequence>MSSTRDDFTVFDGQVMSIGGGIKNQVTWKIRTYMYATRVDPRKPDDYAKHGGETYMIIVHSGSVHLPPMY</sequence>
<organism evidence="1 2">
    <name type="scientific">Hohenbuehelia grisea</name>
    <dbReference type="NCBI Taxonomy" id="104357"/>
    <lineage>
        <taxon>Eukaryota</taxon>
        <taxon>Fungi</taxon>
        <taxon>Dikarya</taxon>
        <taxon>Basidiomycota</taxon>
        <taxon>Agaricomycotina</taxon>
        <taxon>Agaricomycetes</taxon>
        <taxon>Agaricomycetidae</taxon>
        <taxon>Agaricales</taxon>
        <taxon>Pleurotineae</taxon>
        <taxon>Pleurotaceae</taxon>
        <taxon>Hohenbuehelia</taxon>
    </lineage>
</organism>
<comment type="caution">
    <text evidence="1">The sequence shown here is derived from an EMBL/GenBank/DDBJ whole genome shotgun (WGS) entry which is preliminary data.</text>
</comment>